<evidence type="ECO:0000259" key="8">
    <source>
        <dbReference type="Pfam" id="PF00136"/>
    </source>
</evidence>
<evidence type="ECO:0000313" key="12">
    <source>
        <dbReference type="Proteomes" id="UP000183529"/>
    </source>
</evidence>
<dbReference type="AlphaFoldDB" id="A0AAQ1GCI3"/>
<sequence length="816" mass="92807">MPAIQAGLRVRDVSEFQGELTAGADADAQASLNEGFILTRHWRDTPTHTEVDFWLATPTGPRQLRLRAQTSVAFVPVEQQDAARAEFDAKPGVEWRPLALKDFHQRPVFGLYARQYRQLSSAAKRLAKAGVNIYEADIQPPDRYMMERFITAPVLFRGTPDARGVLIDGEMKPASDYRPALKLVSLDIETSARGELYSIALEGCGQRQVYMLAPENGDASGLDFDFEYCDTRAQMLERLNAWMALHDPDAIIGWNLVQFDLRVLHEHSRQYGVPLRLGRGGAVMEWREHSINQNHYFAAAAGRLIIDGIEALRSATWSFPSFSLESVSQTLLGEGKSIDNPYQRMDEIQRRFDEDKPALARYNLKDCELVTRIFEKTELMAFLLERASVTGLPVDRSGGSVAAFTHLYLPRMHRLGYVAPNLGDIVGENSPGGFVMDSRPGIYDSVLVLDYKSLYPSIIRTFLIDPVGLIEGLRQPGDEASVPGFLGARFSRTMHCLPEIVRQVWEGREQAKRMKNAPLSQALKIIMNAFYGVLGSTGCRFFDPRLASSITMRGHEIMRKTRELIESQGYDVIYGDTDSTFVWLKRAHSEEDATRTGRELVAHVNAWWEAHLQTRFGLESALELQFERHYSRFLMPTVRGAEEGSKKRYAGLSRAKDGSEEIVFKGLETVRTDWTPLAQQFQRELYRRVFQREPYADYIRDYVQQTLRGEFDEQLVFRKRLRRPLSEYQRNVPPHVRAARVADEFNRQLGRPLQYQNGGWISYVMTTAGPEPLETLSSPLDYAFYLSRQLQPVADAILPFLREEFETVISGQASLF</sequence>
<feature type="domain" description="DNA polymerase II insertion" evidence="10">
    <location>
        <begin position="71"/>
        <end position="131"/>
    </location>
</feature>
<keyword evidence="2 7" id="KW-0808">Transferase</keyword>
<dbReference type="GO" id="GO:0009432">
    <property type="term" value="P:SOS response"/>
    <property type="evidence" value="ECO:0007669"/>
    <property type="project" value="TreeGrafter"/>
</dbReference>
<dbReference type="RefSeq" id="WP_080180897.1">
    <property type="nucleotide sequence ID" value="NZ_CADFGN010000001.1"/>
</dbReference>
<reference evidence="11 12" key="1">
    <citation type="submission" date="2016-10" db="EMBL/GenBank/DDBJ databases">
        <authorList>
            <person name="Varghese N."/>
            <person name="Submissions S."/>
        </authorList>
    </citation>
    <scope>NUCLEOTIDE SEQUENCE [LARGE SCALE GENOMIC DNA]</scope>
    <source>
        <strain evidence="11 12">LMG 22274</strain>
    </source>
</reference>
<dbReference type="InterPro" id="IPR006133">
    <property type="entry name" value="DNA-dir_DNA_pol_B_exonuc"/>
</dbReference>
<keyword evidence="7" id="KW-0235">DNA replication</keyword>
<dbReference type="FunFam" id="3.90.1600.10:FF:000009">
    <property type="entry name" value="DNA polymerase"/>
    <property type="match status" value="1"/>
</dbReference>
<evidence type="ECO:0000256" key="1">
    <source>
        <dbReference type="ARBA" id="ARBA00005755"/>
    </source>
</evidence>
<dbReference type="PANTHER" id="PTHR10322">
    <property type="entry name" value="DNA POLYMERASE CATALYTIC SUBUNIT"/>
    <property type="match status" value="1"/>
</dbReference>
<keyword evidence="5 7" id="KW-0238">DNA-binding</keyword>
<dbReference type="InterPro" id="IPR006134">
    <property type="entry name" value="DNA-dir_DNA_pol_B_multi_dom"/>
</dbReference>
<comment type="similarity">
    <text evidence="1 7">Belongs to the DNA polymerase type-B family.</text>
</comment>
<dbReference type="SUPFAM" id="SSF53098">
    <property type="entry name" value="Ribonuclease H-like"/>
    <property type="match status" value="1"/>
</dbReference>
<evidence type="ECO:0000256" key="5">
    <source>
        <dbReference type="ARBA" id="ARBA00023125"/>
    </source>
</evidence>
<dbReference type="InterPro" id="IPR012337">
    <property type="entry name" value="RNaseH-like_sf"/>
</dbReference>
<dbReference type="Pfam" id="PF21474">
    <property type="entry name" value="DNApolII_N"/>
    <property type="match status" value="1"/>
</dbReference>
<dbReference type="InterPro" id="IPR043502">
    <property type="entry name" value="DNA/RNA_pol_sf"/>
</dbReference>
<dbReference type="Pfam" id="PF03104">
    <property type="entry name" value="DNA_pol_B_exo1"/>
    <property type="match status" value="1"/>
</dbReference>
<keyword evidence="4 7" id="KW-0239">DNA-directed DNA polymerase</keyword>
<dbReference type="Gene3D" id="3.30.420.10">
    <property type="entry name" value="Ribonuclease H-like superfamily/Ribonuclease H"/>
    <property type="match status" value="1"/>
</dbReference>
<protein>
    <recommendedName>
        <fullName evidence="7">DNA polymerase</fullName>
        <ecNumber evidence="7">2.7.7.7</ecNumber>
    </recommendedName>
</protein>
<dbReference type="Gene3D" id="3.90.1600.10">
    <property type="entry name" value="Palm domain of DNA polymerase"/>
    <property type="match status" value="2"/>
</dbReference>
<evidence type="ECO:0000256" key="7">
    <source>
        <dbReference type="RuleBase" id="RU000442"/>
    </source>
</evidence>
<dbReference type="GO" id="GO:0045004">
    <property type="term" value="P:DNA replication proofreading"/>
    <property type="evidence" value="ECO:0007669"/>
    <property type="project" value="TreeGrafter"/>
</dbReference>
<dbReference type="EMBL" id="FNZM01000003">
    <property type="protein sequence ID" value="SEJ18852.1"/>
    <property type="molecule type" value="Genomic_DNA"/>
</dbReference>
<dbReference type="GO" id="GO:0000166">
    <property type="term" value="F:nucleotide binding"/>
    <property type="evidence" value="ECO:0007669"/>
    <property type="project" value="InterPro"/>
</dbReference>
<dbReference type="InterPro" id="IPR006172">
    <property type="entry name" value="DNA-dir_DNA_pol_B"/>
</dbReference>
<dbReference type="GO" id="GO:0008296">
    <property type="term" value="F:3'-5'-DNA exonuclease activity"/>
    <property type="evidence" value="ECO:0007669"/>
    <property type="project" value="TreeGrafter"/>
</dbReference>
<dbReference type="Proteomes" id="UP000183529">
    <property type="component" value="Unassembled WGS sequence"/>
</dbReference>
<name>A0AAQ1GCI3_9BURK</name>
<dbReference type="InterPro" id="IPR050240">
    <property type="entry name" value="DNA_pol_type-B"/>
</dbReference>
<evidence type="ECO:0000256" key="6">
    <source>
        <dbReference type="ARBA" id="ARBA00049244"/>
    </source>
</evidence>
<evidence type="ECO:0000259" key="9">
    <source>
        <dbReference type="Pfam" id="PF03104"/>
    </source>
</evidence>
<dbReference type="Pfam" id="PF22587">
    <property type="entry name" value="DNApolII_insertion"/>
    <property type="match status" value="1"/>
</dbReference>
<dbReference type="PRINTS" id="PR00106">
    <property type="entry name" value="DNAPOLB"/>
</dbReference>
<dbReference type="FunFam" id="1.10.132.60:FF:000008">
    <property type="entry name" value="DNA polymerase"/>
    <property type="match status" value="1"/>
</dbReference>
<dbReference type="InterPro" id="IPR023211">
    <property type="entry name" value="DNA_pol_palm_dom_sf"/>
</dbReference>
<dbReference type="Gene3D" id="2.40.50.590">
    <property type="match status" value="2"/>
</dbReference>
<dbReference type="NCBIfam" id="NF004422">
    <property type="entry name" value="PRK05762.1-4"/>
    <property type="match status" value="1"/>
</dbReference>
<evidence type="ECO:0000259" key="10">
    <source>
        <dbReference type="Pfam" id="PF22587"/>
    </source>
</evidence>
<dbReference type="NCBIfam" id="NF004421">
    <property type="entry name" value="PRK05762.1-2"/>
    <property type="match status" value="1"/>
</dbReference>
<dbReference type="SUPFAM" id="SSF56672">
    <property type="entry name" value="DNA/RNA polymerases"/>
    <property type="match status" value="1"/>
</dbReference>
<dbReference type="InterPro" id="IPR055208">
    <property type="entry name" value="PolB_insertion"/>
</dbReference>
<dbReference type="GO" id="GO:0003677">
    <property type="term" value="F:DNA binding"/>
    <property type="evidence" value="ECO:0007669"/>
    <property type="project" value="UniProtKB-KW"/>
</dbReference>
<gene>
    <name evidence="11" type="ORF">SAMN05216550_10394</name>
</gene>
<dbReference type="GO" id="GO:0003887">
    <property type="term" value="F:DNA-directed DNA polymerase activity"/>
    <property type="evidence" value="ECO:0007669"/>
    <property type="project" value="UniProtKB-KW"/>
</dbReference>
<keyword evidence="3 7" id="KW-0548">Nucleotidyltransferase</keyword>
<dbReference type="PANTHER" id="PTHR10322:SF23">
    <property type="entry name" value="DNA POLYMERASE DELTA CATALYTIC SUBUNIT"/>
    <property type="match status" value="1"/>
</dbReference>
<proteinExistence type="inferred from homology"/>
<feature type="domain" description="DNA-directed DNA polymerase family B exonuclease" evidence="9">
    <location>
        <begin position="229"/>
        <end position="327"/>
    </location>
</feature>
<dbReference type="CDD" id="cd05784">
    <property type="entry name" value="DNA_polB_II_exo"/>
    <property type="match status" value="1"/>
</dbReference>
<dbReference type="FunFam" id="3.30.420.10:FF:000052">
    <property type="entry name" value="DNA polymerase"/>
    <property type="match status" value="1"/>
</dbReference>
<dbReference type="InterPro" id="IPR017964">
    <property type="entry name" value="DNA-dir_DNA_pol_B_CS"/>
</dbReference>
<comment type="catalytic activity">
    <reaction evidence="6 7">
        <text>DNA(n) + a 2'-deoxyribonucleoside 5'-triphosphate = DNA(n+1) + diphosphate</text>
        <dbReference type="Rhea" id="RHEA:22508"/>
        <dbReference type="Rhea" id="RHEA-COMP:17339"/>
        <dbReference type="Rhea" id="RHEA-COMP:17340"/>
        <dbReference type="ChEBI" id="CHEBI:33019"/>
        <dbReference type="ChEBI" id="CHEBI:61560"/>
        <dbReference type="ChEBI" id="CHEBI:173112"/>
        <dbReference type="EC" id="2.7.7.7"/>
    </reaction>
</comment>
<dbReference type="EC" id="2.7.7.7" evidence="7"/>
<dbReference type="Pfam" id="PF00136">
    <property type="entry name" value="DNA_pol_B"/>
    <property type="match status" value="1"/>
</dbReference>
<dbReference type="InterPro" id="IPR042087">
    <property type="entry name" value="DNA_pol_B_thumb"/>
</dbReference>
<dbReference type="Gene3D" id="1.10.132.60">
    <property type="entry name" value="DNA polymerase family B, C-terminal domain"/>
    <property type="match status" value="1"/>
</dbReference>
<dbReference type="PROSITE" id="PS00116">
    <property type="entry name" value="DNA_POLYMERASE_B"/>
    <property type="match status" value="1"/>
</dbReference>
<evidence type="ECO:0000256" key="2">
    <source>
        <dbReference type="ARBA" id="ARBA00022679"/>
    </source>
</evidence>
<evidence type="ECO:0000313" key="11">
    <source>
        <dbReference type="EMBL" id="SEJ18852.1"/>
    </source>
</evidence>
<dbReference type="SMART" id="SM00486">
    <property type="entry name" value="POLBc"/>
    <property type="match status" value="1"/>
</dbReference>
<comment type="caution">
    <text evidence="11">The sequence shown here is derived from an EMBL/GenBank/DDBJ whole genome shotgun (WGS) entry which is preliminary data.</text>
</comment>
<feature type="domain" description="DNA-directed DNA polymerase family B multifunctional" evidence="8">
    <location>
        <begin position="409"/>
        <end position="769"/>
    </location>
</feature>
<organism evidence="11 12">
    <name type="scientific">Paraburkholderia tropica</name>
    <dbReference type="NCBI Taxonomy" id="92647"/>
    <lineage>
        <taxon>Bacteria</taxon>
        <taxon>Pseudomonadati</taxon>
        <taxon>Pseudomonadota</taxon>
        <taxon>Betaproteobacteria</taxon>
        <taxon>Burkholderiales</taxon>
        <taxon>Burkholderiaceae</taxon>
        <taxon>Paraburkholderia</taxon>
    </lineage>
</organism>
<dbReference type="CDD" id="cd05537">
    <property type="entry name" value="POLBc_Pol_II"/>
    <property type="match status" value="1"/>
</dbReference>
<dbReference type="FunFam" id="3.90.1600.10:FF:000030">
    <property type="entry name" value="DNA polymerase II"/>
    <property type="match status" value="1"/>
</dbReference>
<dbReference type="InterPro" id="IPR036397">
    <property type="entry name" value="RNaseH_sf"/>
</dbReference>
<evidence type="ECO:0000256" key="4">
    <source>
        <dbReference type="ARBA" id="ARBA00022932"/>
    </source>
</evidence>
<evidence type="ECO:0000256" key="3">
    <source>
        <dbReference type="ARBA" id="ARBA00022695"/>
    </source>
</evidence>
<accession>A0AAQ1GCI3</accession>